<dbReference type="SUPFAM" id="SSF54593">
    <property type="entry name" value="Glyoxalase/Bleomycin resistance protein/Dihydroxybiphenyl dioxygenase"/>
    <property type="match status" value="1"/>
</dbReference>
<protein>
    <recommendedName>
        <fullName evidence="1">VOC domain-containing protein</fullName>
    </recommendedName>
</protein>
<name>A0A3B1CEJ8_9ZZZZ</name>
<accession>A0A3B1CEJ8</accession>
<dbReference type="PANTHER" id="PTHR33993">
    <property type="entry name" value="GLYOXALASE-RELATED"/>
    <property type="match status" value="1"/>
</dbReference>
<evidence type="ECO:0000313" key="2">
    <source>
        <dbReference type="EMBL" id="VAX28896.1"/>
    </source>
</evidence>
<dbReference type="InterPro" id="IPR029068">
    <property type="entry name" value="Glyas_Bleomycin-R_OHBP_Dase"/>
</dbReference>
<dbReference type="EMBL" id="UOGF01000044">
    <property type="protein sequence ID" value="VAX28896.1"/>
    <property type="molecule type" value="Genomic_DNA"/>
</dbReference>
<reference evidence="2" key="1">
    <citation type="submission" date="2018-06" db="EMBL/GenBank/DDBJ databases">
        <authorList>
            <person name="Zhirakovskaya E."/>
        </authorList>
    </citation>
    <scope>NUCLEOTIDE SEQUENCE</scope>
</reference>
<dbReference type="PROSITE" id="PS51819">
    <property type="entry name" value="VOC"/>
    <property type="match status" value="1"/>
</dbReference>
<dbReference type="Gene3D" id="3.10.180.10">
    <property type="entry name" value="2,3-Dihydroxybiphenyl 1,2-Dioxygenase, domain 1"/>
    <property type="match status" value="1"/>
</dbReference>
<dbReference type="CDD" id="cd07247">
    <property type="entry name" value="SgaA_N_like"/>
    <property type="match status" value="1"/>
</dbReference>
<gene>
    <name evidence="2" type="ORF">MNBD_NITROSPIRAE01-1620</name>
</gene>
<dbReference type="AlphaFoldDB" id="A0A3B1CEJ8"/>
<dbReference type="InterPro" id="IPR052164">
    <property type="entry name" value="Anthracycline_SecMetBiosynth"/>
</dbReference>
<dbReference type="InterPro" id="IPR053863">
    <property type="entry name" value="Glyoxy/Ble-like_N"/>
</dbReference>
<sequence length="124" mass="14441">MNRSAGKTYWFDLPVTDLERAKSFYAGLLGWKFKKLMRSEVLNYWMIDSSGTLIGGLQRKRETKKEGEAPVIYFYVDQLENKIQEAQNLGATLEGEQIDLGLNRGYFQRLRDLDQNLIALWTQE</sequence>
<dbReference type="Pfam" id="PF22677">
    <property type="entry name" value="Ble-like_N"/>
    <property type="match status" value="1"/>
</dbReference>
<evidence type="ECO:0000259" key="1">
    <source>
        <dbReference type="PROSITE" id="PS51819"/>
    </source>
</evidence>
<proteinExistence type="predicted"/>
<dbReference type="PANTHER" id="PTHR33993:SF14">
    <property type="entry name" value="GB|AAF24581.1"/>
    <property type="match status" value="1"/>
</dbReference>
<feature type="domain" description="VOC" evidence="1">
    <location>
        <begin position="7"/>
        <end position="123"/>
    </location>
</feature>
<dbReference type="InterPro" id="IPR037523">
    <property type="entry name" value="VOC_core"/>
</dbReference>
<organism evidence="2">
    <name type="scientific">hydrothermal vent metagenome</name>
    <dbReference type="NCBI Taxonomy" id="652676"/>
    <lineage>
        <taxon>unclassified sequences</taxon>
        <taxon>metagenomes</taxon>
        <taxon>ecological metagenomes</taxon>
    </lineage>
</organism>